<protein>
    <recommendedName>
        <fullName evidence="3">Response regulatory domain-containing protein</fullName>
    </recommendedName>
</protein>
<proteinExistence type="predicted"/>
<dbReference type="InterPro" id="IPR001789">
    <property type="entry name" value="Sig_transdc_resp-reg_receiver"/>
</dbReference>
<dbReference type="STRING" id="1682113.A7U43_20745"/>
<feature type="modified residue" description="4-aspartylphosphate" evidence="2">
    <location>
        <position position="55"/>
    </location>
</feature>
<evidence type="ECO:0000256" key="2">
    <source>
        <dbReference type="PROSITE-ProRule" id="PRU00169"/>
    </source>
</evidence>
<evidence type="ECO:0000313" key="5">
    <source>
        <dbReference type="Proteomes" id="UP000077143"/>
    </source>
</evidence>
<dbReference type="PANTHER" id="PTHR44591:SF18">
    <property type="entry name" value="REGULATORY PROTEIN"/>
    <property type="match status" value="1"/>
</dbReference>
<dbReference type="PANTHER" id="PTHR44591">
    <property type="entry name" value="STRESS RESPONSE REGULATOR PROTEIN 1"/>
    <property type="match status" value="1"/>
</dbReference>
<dbReference type="InterPro" id="IPR050595">
    <property type="entry name" value="Bact_response_regulator"/>
</dbReference>
<dbReference type="EMBL" id="CP015596">
    <property type="protein sequence ID" value="ANE81398.1"/>
    <property type="molecule type" value="Genomic_DNA"/>
</dbReference>
<sequence length="118" mass="12373">MTAPRCLIVDDSAAFRDAARAMLERGGFAVVGAAADAAEAERLTAELHPDVALVDVDLGADSGFDVADRLNDSHHDLAVILTSTHDEQDFADLVAASPARGFLPKLTLSADAIREMLG</sequence>
<dbReference type="AlphaFoldDB" id="A0A172UR32"/>
<reference evidence="4 5" key="1">
    <citation type="submission" date="2016-05" db="EMBL/GenBank/DDBJ databases">
        <title>Complete genome sequence of a phthalic acid esters degrading Mycobacterium sp. YC-RL4.</title>
        <authorList>
            <person name="Ren L."/>
            <person name="Fan S."/>
            <person name="Ruth N."/>
            <person name="Jia Y."/>
            <person name="Wang J."/>
            <person name="Qiao C."/>
        </authorList>
    </citation>
    <scope>NUCLEOTIDE SEQUENCE [LARGE SCALE GENOMIC DNA]</scope>
    <source>
        <strain evidence="4 5">YC-RL4</strain>
    </source>
</reference>
<dbReference type="OrthoDB" id="7352332at2"/>
<keyword evidence="1 2" id="KW-0597">Phosphoprotein</keyword>
<accession>A0A172UR32</accession>
<gene>
    <name evidence="4" type="ORF">A7U43_20745</name>
</gene>
<keyword evidence="5" id="KW-1185">Reference proteome</keyword>
<dbReference type="SUPFAM" id="SSF52172">
    <property type="entry name" value="CheY-like"/>
    <property type="match status" value="1"/>
</dbReference>
<dbReference type="Gene3D" id="3.40.50.2300">
    <property type="match status" value="1"/>
</dbReference>
<dbReference type="KEGG" id="madi:A7U43_20745"/>
<dbReference type="Proteomes" id="UP000077143">
    <property type="component" value="Chromosome"/>
</dbReference>
<dbReference type="Pfam" id="PF00072">
    <property type="entry name" value="Response_reg"/>
    <property type="match status" value="1"/>
</dbReference>
<dbReference type="InterPro" id="IPR011006">
    <property type="entry name" value="CheY-like_superfamily"/>
</dbReference>
<dbReference type="RefSeq" id="WP_067998983.1">
    <property type="nucleotide sequence ID" value="NZ_CP015596.1"/>
</dbReference>
<organism evidence="4 5">
    <name type="scientific">Mycobacterium adipatum</name>
    <dbReference type="NCBI Taxonomy" id="1682113"/>
    <lineage>
        <taxon>Bacteria</taxon>
        <taxon>Bacillati</taxon>
        <taxon>Actinomycetota</taxon>
        <taxon>Actinomycetes</taxon>
        <taxon>Mycobacteriales</taxon>
        <taxon>Mycobacteriaceae</taxon>
        <taxon>Mycobacterium</taxon>
    </lineage>
</organism>
<evidence type="ECO:0000313" key="4">
    <source>
        <dbReference type="EMBL" id="ANE81398.1"/>
    </source>
</evidence>
<dbReference type="SMART" id="SM00448">
    <property type="entry name" value="REC"/>
    <property type="match status" value="1"/>
</dbReference>
<dbReference type="GO" id="GO:0000160">
    <property type="term" value="P:phosphorelay signal transduction system"/>
    <property type="evidence" value="ECO:0007669"/>
    <property type="project" value="InterPro"/>
</dbReference>
<dbReference type="PROSITE" id="PS50110">
    <property type="entry name" value="RESPONSE_REGULATORY"/>
    <property type="match status" value="1"/>
</dbReference>
<name>A0A172UR32_9MYCO</name>
<feature type="domain" description="Response regulatory" evidence="3">
    <location>
        <begin position="5"/>
        <end position="118"/>
    </location>
</feature>
<evidence type="ECO:0000259" key="3">
    <source>
        <dbReference type="PROSITE" id="PS50110"/>
    </source>
</evidence>
<evidence type="ECO:0000256" key="1">
    <source>
        <dbReference type="ARBA" id="ARBA00022553"/>
    </source>
</evidence>